<sequence length="328" mass="36248">MSLPSFLYSQIFVGLPVPDHDFTGQTIVITGGSTGLGLEAARHFLRLNASHIVLGVRNMEKGKAAKEDLESSTNRPNTVRLEHIDMDRYDSVKAFASTIQKTVPKVDVLLLNAGKIAEKFYLAEEDESTITVNVVCTVLLGLLLLPKLRDSATPDGPIPRLCFVASDRHVMTNLPEWKTEDTFATLRANATSGADDRYYASKLLNVLMFRQLAEEIEFCTPRVVVNGFTPGYCATALIRETQGFWGWELYVMKLTIARTVEVGSRTLVHAASLGWEGHGRYLNDCKIDDGALSSFVRSDEGKQAQVKVWKELLVKLERIAPGISGNLS</sequence>
<evidence type="ECO:0000256" key="2">
    <source>
        <dbReference type="ARBA" id="ARBA00022857"/>
    </source>
</evidence>
<accession>A0A1E3BI32</accession>
<dbReference type="EMBL" id="JXNT01000003">
    <property type="protein sequence ID" value="ODM20620.1"/>
    <property type="molecule type" value="Genomic_DNA"/>
</dbReference>
<dbReference type="PRINTS" id="PR00081">
    <property type="entry name" value="GDHRDH"/>
</dbReference>
<gene>
    <name evidence="4" type="ORF">SI65_03673</name>
</gene>
<dbReference type="STRING" id="573508.A0A1E3BI32"/>
<keyword evidence="2" id="KW-0521">NADP</keyword>
<dbReference type="Gene3D" id="3.40.50.720">
    <property type="entry name" value="NAD(P)-binding Rossmann-like Domain"/>
    <property type="match status" value="1"/>
</dbReference>
<dbReference type="Proteomes" id="UP000094569">
    <property type="component" value="Unassembled WGS sequence"/>
</dbReference>
<comment type="similarity">
    <text evidence="1">Belongs to the short-chain dehydrogenases/reductases (SDR) family.</text>
</comment>
<dbReference type="PANTHER" id="PTHR24320">
    <property type="entry name" value="RETINOL DEHYDROGENASE"/>
    <property type="match status" value="1"/>
</dbReference>
<dbReference type="InterPro" id="IPR002347">
    <property type="entry name" value="SDR_fam"/>
</dbReference>
<keyword evidence="5" id="KW-1185">Reference proteome</keyword>
<organism evidence="4 5">
    <name type="scientific">Aspergillus cristatus</name>
    <name type="common">Chinese Fuzhuan brick tea-fermentation fungus</name>
    <name type="synonym">Eurotium cristatum</name>
    <dbReference type="NCBI Taxonomy" id="573508"/>
    <lineage>
        <taxon>Eukaryota</taxon>
        <taxon>Fungi</taxon>
        <taxon>Dikarya</taxon>
        <taxon>Ascomycota</taxon>
        <taxon>Pezizomycotina</taxon>
        <taxon>Eurotiomycetes</taxon>
        <taxon>Eurotiomycetidae</taxon>
        <taxon>Eurotiales</taxon>
        <taxon>Aspergillaceae</taxon>
        <taxon>Aspergillus</taxon>
        <taxon>Aspergillus subgen. Aspergillus</taxon>
    </lineage>
</organism>
<dbReference type="PANTHER" id="PTHR24320:SF252">
    <property type="entry name" value="DEHYDROGENASE_REDUCTASE FAMILY PROTEIN, PUTATIVE (AFU_ORTHOLOGUE AFUA_3G08550)-RELATED"/>
    <property type="match status" value="1"/>
</dbReference>
<protein>
    <submittedName>
        <fullName evidence="4">Uncharacterized protein</fullName>
    </submittedName>
</protein>
<dbReference type="VEuPathDB" id="FungiDB:SI65_03673"/>
<proteinExistence type="inferred from homology"/>
<evidence type="ECO:0000256" key="1">
    <source>
        <dbReference type="ARBA" id="ARBA00006484"/>
    </source>
</evidence>
<evidence type="ECO:0000313" key="4">
    <source>
        <dbReference type="EMBL" id="ODM20620.1"/>
    </source>
</evidence>
<dbReference type="SUPFAM" id="SSF51735">
    <property type="entry name" value="NAD(P)-binding Rossmann-fold domains"/>
    <property type="match status" value="1"/>
</dbReference>
<dbReference type="AlphaFoldDB" id="A0A1E3BI32"/>
<comment type="caution">
    <text evidence="4">The sequence shown here is derived from an EMBL/GenBank/DDBJ whole genome shotgun (WGS) entry which is preliminary data.</text>
</comment>
<evidence type="ECO:0000313" key="5">
    <source>
        <dbReference type="Proteomes" id="UP000094569"/>
    </source>
</evidence>
<reference evidence="4 5" key="1">
    <citation type="journal article" date="2016" name="BMC Genomics">
        <title>Comparative genomic and transcriptomic analyses of the Fuzhuan brick tea-fermentation fungus Aspergillus cristatus.</title>
        <authorList>
            <person name="Ge Y."/>
            <person name="Wang Y."/>
            <person name="Liu Y."/>
            <person name="Tan Y."/>
            <person name="Ren X."/>
            <person name="Zhang X."/>
            <person name="Hyde K.D."/>
            <person name="Liu Y."/>
            <person name="Liu Z."/>
        </authorList>
    </citation>
    <scope>NUCLEOTIDE SEQUENCE [LARGE SCALE GENOMIC DNA]</scope>
    <source>
        <strain evidence="4 5">GZAAS20.1005</strain>
    </source>
</reference>
<keyword evidence="3" id="KW-0560">Oxidoreductase</keyword>
<name>A0A1E3BI32_ASPCR</name>
<evidence type="ECO:0000256" key="3">
    <source>
        <dbReference type="ARBA" id="ARBA00023002"/>
    </source>
</evidence>
<dbReference type="InterPro" id="IPR036291">
    <property type="entry name" value="NAD(P)-bd_dom_sf"/>
</dbReference>
<dbReference type="GO" id="GO:0016491">
    <property type="term" value="F:oxidoreductase activity"/>
    <property type="evidence" value="ECO:0007669"/>
    <property type="project" value="UniProtKB-KW"/>
</dbReference>
<dbReference type="Pfam" id="PF00106">
    <property type="entry name" value="adh_short"/>
    <property type="match status" value="1"/>
</dbReference>
<dbReference type="OrthoDB" id="542013at2759"/>